<proteinExistence type="inferred from homology"/>
<dbReference type="InterPro" id="IPR041102">
    <property type="entry name" value="UvrA_inter"/>
</dbReference>
<keyword evidence="7 17" id="KW-0228">DNA excision</keyword>
<dbReference type="InterPro" id="IPR004602">
    <property type="entry name" value="UvrA"/>
</dbReference>
<dbReference type="GO" id="GO:0006289">
    <property type="term" value="P:nucleotide-excision repair"/>
    <property type="evidence" value="ECO:0007669"/>
    <property type="project" value="UniProtKB-UniRule"/>
</dbReference>
<feature type="domain" description="ABC transporter" evidence="18">
    <location>
        <begin position="278"/>
        <end position="588"/>
    </location>
</feature>
<comment type="caution">
    <text evidence="19">The sequence shown here is derived from an EMBL/GenBank/DDBJ whole genome shotgun (WGS) entry which is preliminary data.</text>
</comment>
<dbReference type="PROSITE" id="PS00211">
    <property type="entry name" value="ABC_TRANSPORTER_1"/>
    <property type="match status" value="1"/>
</dbReference>
<evidence type="ECO:0000256" key="5">
    <source>
        <dbReference type="ARBA" id="ARBA00022741"/>
    </source>
</evidence>
<keyword evidence="4 17" id="KW-0677">Repeat</keyword>
<keyword evidence="10 17" id="KW-0067">ATP-binding</keyword>
<dbReference type="GO" id="GO:0009381">
    <property type="term" value="F:excinuclease ABC activity"/>
    <property type="evidence" value="ECO:0007669"/>
    <property type="project" value="UniProtKB-UniRule"/>
</dbReference>
<keyword evidence="17" id="KW-0742">SOS response</keyword>
<keyword evidence="5 17" id="KW-0547">Nucleotide-binding</keyword>
<keyword evidence="3 17" id="KW-0479">Metal-binding</keyword>
<feature type="zinc finger region" description="C4-type" evidence="17">
    <location>
        <begin position="254"/>
        <end position="281"/>
    </location>
</feature>
<comment type="subunit">
    <text evidence="17">Forms a heterotetramer with UvrB during the search for lesions.</text>
</comment>
<evidence type="ECO:0000256" key="9">
    <source>
        <dbReference type="ARBA" id="ARBA00022833"/>
    </source>
</evidence>
<dbReference type="GO" id="GO:0009380">
    <property type="term" value="C:excinuclease repair complex"/>
    <property type="evidence" value="ECO:0007669"/>
    <property type="project" value="InterPro"/>
</dbReference>
<dbReference type="SUPFAM" id="SSF52540">
    <property type="entry name" value="P-loop containing nucleoside triphosphate hydrolases"/>
    <property type="match status" value="2"/>
</dbReference>
<dbReference type="Gene3D" id="3.40.50.300">
    <property type="entry name" value="P-loop containing nucleotide triphosphate hydrolases"/>
    <property type="match status" value="3"/>
</dbReference>
<dbReference type="FunFam" id="1.20.1580.10:FF:000002">
    <property type="entry name" value="UvrABC system protein A"/>
    <property type="match status" value="1"/>
</dbReference>
<dbReference type="GO" id="GO:0008270">
    <property type="term" value="F:zinc ion binding"/>
    <property type="evidence" value="ECO:0007669"/>
    <property type="project" value="UniProtKB-UniRule"/>
</dbReference>
<keyword evidence="9 17" id="KW-0862">Zinc</keyword>
<keyword evidence="2 17" id="KW-0963">Cytoplasm</keyword>
<name>A0A7C6AGJ8_UNCW3</name>
<dbReference type="PANTHER" id="PTHR43152:SF3">
    <property type="entry name" value="UVRABC SYSTEM PROTEIN A"/>
    <property type="match status" value="1"/>
</dbReference>
<dbReference type="CDD" id="cd03271">
    <property type="entry name" value="ABC_UvrA_II"/>
    <property type="match status" value="1"/>
</dbReference>
<dbReference type="EMBL" id="DTHJ01000065">
    <property type="protein sequence ID" value="HHS62590.1"/>
    <property type="molecule type" value="Genomic_DNA"/>
</dbReference>
<dbReference type="GO" id="GO:0005524">
    <property type="term" value="F:ATP binding"/>
    <property type="evidence" value="ECO:0007669"/>
    <property type="project" value="UniProtKB-UniRule"/>
</dbReference>
<dbReference type="NCBIfam" id="NF001503">
    <property type="entry name" value="PRK00349.1"/>
    <property type="match status" value="1"/>
</dbReference>
<comment type="similarity">
    <text evidence="14 17">Belongs to the ABC transporter superfamily. UvrA family.</text>
</comment>
<organism evidence="19">
    <name type="scientific">candidate division WOR-3 bacterium</name>
    <dbReference type="NCBI Taxonomy" id="2052148"/>
    <lineage>
        <taxon>Bacteria</taxon>
        <taxon>Bacteria division WOR-3</taxon>
    </lineage>
</organism>
<evidence type="ECO:0000256" key="4">
    <source>
        <dbReference type="ARBA" id="ARBA00022737"/>
    </source>
</evidence>
<dbReference type="Gene3D" id="1.20.1580.10">
    <property type="entry name" value="ABC transporter ATPase like domain"/>
    <property type="match status" value="3"/>
</dbReference>
<keyword evidence="6 17" id="KW-0227">DNA damage</keyword>
<dbReference type="InterPro" id="IPR003439">
    <property type="entry name" value="ABC_transporter-like_ATP-bd"/>
</dbReference>
<sequence>MSELNDGIRVKGARVHNLKNINVFIPRNKFVVITGISGSGKSSLAFDTLYAEGKRRYVESLSAYARQFLGMMDKPDVDEITGLSPAIAIQQRTAAKNPRSTVGTVTEIYDYLRVLYARIGIPYCYQCGRQIESQTTDQIVDAILSYPAGTKIEILGPVIRGRKGEYKEYLQKIKRRGYVRVRIDGKIYEIEQVPELERYKKHNIEIVIDRIVLKEGIRKRLADSVEMGLKEGEGLLIVIFDAKEEKIFSQKLACVNCGISYPEISPRMFSFNSPYGACETCDGLGTKMEIDPKRVIVNPNLSILDGAIKPYGLPGSWRTALLKGLAKKLKFDLDKPFNKLPGEVREVILYGEDIPIEVEYVRRDGSGRGVFQEMFEGVIPELMRRFRETTSEAVREEIEDYMVITPCPDCRGKRLKPQSLSIKVNEKNIAEIAEFSVKNALNFFKNLKLSEKDKIVTKDVIKEIIRRLEFLNSVGLDYLTLDRTTDSLAGGEEQRVRLATQIGSGLVGVLYILDEPSIGLHQRDNKRLLETLKSLRDLGNTVLVVEHDAETIRSADYIIDLGPGAGENGGYVVCADTPDKIAKNSESITGQYLSGIKKIEIPRMRRQKKGSLMIRGARANNLKSIDVEIPLGVFVCVTGVSGSGKSTLIVDTLYRALAQQYYHSKYPPGEYKEIIGLEHIDKVINIDQSPIGRTPRSNPATYTGAFTPIRDLFASLPESRVRGYKPGRFSFNIPGGRCEQCEGGGILWIEMHFLPDVYITCDACQGKRFNRETLEVKYKGKNISDVLNMSVSEALQFFQHIPPIKRKLQLLYDVGLGYIKLGQSATTLSGGEAQRIKLAKELSKVATGRTLYILDEPTTGLHFEDVKLLLDVLNKLVDRGNTVIVIEHNLEVIKCADWIIDLGPEGGEEGGRVVCTGTPEEVARNQNSYTGQFLRKIL</sequence>
<keyword evidence="8 17" id="KW-0863">Zinc-finger</keyword>
<evidence type="ECO:0000256" key="17">
    <source>
        <dbReference type="HAMAP-Rule" id="MF_00205"/>
    </source>
</evidence>
<dbReference type="HAMAP" id="MF_00205">
    <property type="entry name" value="UvrA"/>
    <property type="match status" value="1"/>
</dbReference>
<evidence type="ECO:0000256" key="13">
    <source>
        <dbReference type="ARBA" id="ARBA00023204"/>
    </source>
</evidence>
<evidence type="ECO:0000259" key="18">
    <source>
        <dbReference type="PROSITE" id="PS50893"/>
    </source>
</evidence>
<dbReference type="CDD" id="cd03270">
    <property type="entry name" value="ABC_UvrA_I"/>
    <property type="match status" value="1"/>
</dbReference>
<evidence type="ECO:0000256" key="7">
    <source>
        <dbReference type="ARBA" id="ARBA00022769"/>
    </source>
</evidence>
<reference evidence="19" key="1">
    <citation type="journal article" date="2020" name="mSystems">
        <title>Genome- and Community-Level Interaction Insights into Carbon Utilization and Element Cycling Functions of Hydrothermarchaeota in Hydrothermal Sediment.</title>
        <authorList>
            <person name="Zhou Z."/>
            <person name="Liu Y."/>
            <person name="Xu W."/>
            <person name="Pan J."/>
            <person name="Luo Z.H."/>
            <person name="Li M."/>
        </authorList>
    </citation>
    <scope>NUCLEOTIDE SEQUENCE [LARGE SCALE GENOMIC DNA]</scope>
    <source>
        <strain evidence="19">SpSt-783</strain>
    </source>
</reference>
<keyword evidence="12 17" id="KW-0238">DNA-binding</keyword>
<feature type="binding site" evidence="17">
    <location>
        <begin position="35"/>
        <end position="42"/>
    </location>
    <ligand>
        <name>ATP</name>
        <dbReference type="ChEBI" id="CHEBI:30616"/>
    </ligand>
</feature>
<evidence type="ECO:0000256" key="14">
    <source>
        <dbReference type="ARBA" id="ARBA00038000"/>
    </source>
</evidence>
<dbReference type="GO" id="GO:0005737">
    <property type="term" value="C:cytoplasm"/>
    <property type="evidence" value="ECO:0007669"/>
    <property type="project" value="UniProtKB-SubCell"/>
</dbReference>
<dbReference type="Gene3D" id="1.10.8.280">
    <property type="entry name" value="ABC transporter ATPase domain-like"/>
    <property type="match status" value="1"/>
</dbReference>
<evidence type="ECO:0000313" key="19">
    <source>
        <dbReference type="EMBL" id="HHS62590.1"/>
    </source>
</evidence>
<evidence type="ECO:0000256" key="6">
    <source>
        <dbReference type="ARBA" id="ARBA00022763"/>
    </source>
</evidence>
<dbReference type="PANTHER" id="PTHR43152">
    <property type="entry name" value="UVRABC SYSTEM PROTEIN A"/>
    <property type="match status" value="1"/>
</dbReference>
<dbReference type="InterPro" id="IPR041552">
    <property type="entry name" value="UvrA_DNA-bd"/>
</dbReference>
<dbReference type="GO" id="GO:0016887">
    <property type="term" value="F:ATP hydrolysis activity"/>
    <property type="evidence" value="ECO:0007669"/>
    <property type="project" value="InterPro"/>
</dbReference>
<keyword evidence="13 17" id="KW-0234">DNA repair</keyword>
<dbReference type="PROSITE" id="PS50893">
    <property type="entry name" value="ABC_TRANSPORTER_2"/>
    <property type="match status" value="2"/>
</dbReference>
<dbReference type="GO" id="GO:0003677">
    <property type="term" value="F:DNA binding"/>
    <property type="evidence" value="ECO:0007669"/>
    <property type="project" value="UniProtKB-UniRule"/>
</dbReference>
<gene>
    <name evidence="17 19" type="primary">uvrA</name>
    <name evidence="19" type="ORF">ENV70_03095</name>
</gene>
<evidence type="ECO:0000256" key="15">
    <source>
        <dbReference type="ARBA" id="ARBA00039316"/>
    </source>
</evidence>
<dbReference type="NCBIfam" id="TIGR00630">
    <property type="entry name" value="uvra"/>
    <property type="match status" value="1"/>
</dbReference>
<feature type="zinc finger region" description="C4-type" evidence="17">
    <location>
        <begin position="738"/>
        <end position="764"/>
    </location>
</feature>
<dbReference type="Pfam" id="PF17760">
    <property type="entry name" value="UvrA_inter"/>
    <property type="match status" value="1"/>
</dbReference>
<dbReference type="Pfam" id="PF17755">
    <property type="entry name" value="UvrA_DNA-bind"/>
    <property type="match status" value="1"/>
</dbReference>
<evidence type="ECO:0000256" key="16">
    <source>
        <dbReference type="ARBA" id="ARBA00042156"/>
    </source>
</evidence>
<evidence type="ECO:0000256" key="8">
    <source>
        <dbReference type="ARBA" id="ARBA00022771"/>
    </source>
</evidence>
<evidence type="ECO:0000256" key="11">
    <source>
        <dbReference type="ARBA" id="ARBA00022881"/>
    </source>
</evidence>
<feature type="binding site" evidence="17">
    <location>
        <begin position="639"/>
        <end position="646"/>
    </location>
    <ligand>
        <name>ATP</name>
        <dbReference type="ChEBI" id="CHEBI:30616"/>
    </ligand>
</feature>
<evidence type="ECO:0000256" key="12">
    <source>
        <dbReference type="ARBA" id="ARBA00023125"/>
    </source>
</evidence>
<evidence type="ECO:0000256" key="10">
    <source>
        <dbReference type="ARBA" id="ARBA00022840"/>
    </source>
</evidence>
<evidence type="ECO:0000256" key="1">
    <source>
        <dbReference type="ARBA" id="ARBA00004496"/>
    </source>
</evidence>
<protein>
    <recommendedName>
        <fullName evidence="15 17">UvrABC system protein A</fullName>
        <shortName evidence="17">UvrA protein</shortName>
    </recommendedName>
    <alternativeName>
        <fullName evidence="16 17">Excinuclease ABC subunit A</fullName>
    </alternativeName>
</protein>
<dbReference type="GO" id="GO:0009432">
    <property type="term" value="P:SOS response"/>
    <property type="evidence" value="ECO:0007669"/>
    <property type="project" value="UniProtKB-UniRule"/>
</dbReference>
<keyword evidence="11 17" id="KW-0267">Excision nuclease</keyword>
<dbReference type="InterPro" id="IPR027417">
    <property type="entry name" value="P-loop_NTPase"/>
</dbReference>
<dbReference type="AlphaFoldDB" id="A0A7C6AGJ8"/>
<evidence type="ECO:0000256" key="2">
    <source>
        <dbReference type="ARBA" id="ARBA00022490"/>
    </source>
</evidence>
<comment type="function">
    <text evidence="17">The UvrABC repair system catalyzes the recognition and processing of DNA lesions. UvrA is an ATPase and a DNA-binding protein. A damage recognition complex composed of 2 UvrA and 2 UvrB subunits scans DNA for abnormalities. When the presence of a lesion has been verified by UvrB, the UvrA molecules dissociate.</text>
</comment>
<comment type="subcellular location">
    <subcellularLocation>
        <location evidence="1 17">Cytoplasm</location>
    </subcellularLocation>
</comment>
<feature type="domain" description="ABC transporter" evidence="18">
    <location>
        <begin position="596"/>
        <end position="935"/>
    </location>
</feature>
<evidence type="ECO:0000256" key="3">
    <source>
        <dbReference type="ARBA" id="ARBA00022723"/>
    </source>
</evidence>
<accession>A0A7C6AGJ8</accession>
<dbReference type="InterPro" id="IPR017871">
    <property type="entry name" value="ABC_transporter-like_CS"/>
</dbReference>
<dbReference type="Gene3D" id="3.30.190.20">
    <property type="match status" value="1"/>
</dbReference>